<name>A0A835RM31_VANPL</name>
<sequence>MSDLKTVKLESDQSRTLKKAIRELKPIQIWDWLFRSCELNGRVLLSEGVITAEDLEECIDKGKCKKLSIRLPAWCILQCLLRSAKLHVNGLLISDGVELTDFTWPKDKVLEWLFGPLVIMKEQMKGLHLDENEESCLRTLIMANSNERPEDWEGSGFSSGDMVRRAQLRAILRRLQGMVASLSILPTFRRRFNSLVKSLYVDAVEVGGLSMEDVHPRIKGKLAALLEERRNHDKNNEKENCNVELV</sequence>
<dbReference type="Proteomes" id="UP000636800">
    <property type="component" value="Chromosome 3"/>
</dbReference>
<keyword evidence="2" id="KW-1185">Reference proteome</keyword>
<dbReference type="OrthoDB" id="8119704at2759"/>
<dbReference type="PANTHER" id="PTHR31133">
    <property type="entry name" value="MEMBRANE PROTEIN"/>
    <property type="match status" value="1"/>
</dbReference>
<dbReference type="EMBL" id="JADCNL010000003">
    <property type="protein sequence ID" value="KAG0488688.1"/>
    <property type="molecule type" value="Genomic_DNA"/>
</dbReference>
<accession>A0A835RM31</accession>
<dbReference type="InterPro" id="IPR040229">
    <property type="entry name" value="At3g27390-like"/>
</dbReference>
<organism evidence="1 2">
    <name type="scientific">Vanilla planifolia</name>
    <name type="common">Vanilla</name>
    <dbReference type="NCBI Taxonomy" id="51239"/>
    <lineage>
        <taxon>Eukaryota</taxon>
        <taxon>Viridiplantae</taxon>
        <taxon>Streptophyta</taxon>
        <taxon>Embryophyta</taxon>
        <taxon>Tracheophyta</taxon>
        <taxon>Spermatophyta</taxon>
        <taxon>Magnoliopsida</taxon>
        <taxon>Liliopsida</taxon>
        <taxon>Asparagales</taxon>
        <taxon>Orchidaceae</taxon>
        <taxon>Vanilloideae</taxon>
        <taxon>Vanilleae</taxon>
        <taxon>Vanilla</taxon>
    </lineage>
</organism>
<dbReference type="PANTHER" id="PTHR31133:SF2">
    <property type="entry name" value="EXPRESSED PROTEIN"/>
    <property type="match status" value="1"/>
</dbReference>
<dbReference type="AlphaFoldDB" id="A0A835RM31"/>
<comment type="caution">
    <text evidence="1">The sequence shown here is derived from an EMBL/GenBank/DDBJ whole genome shotgun (WGS) entry which is preliminary data.</text>
</comment>
<gene>
    <name evidence="1" type="ORF">HPP92_007499</name>
</gene>
<evidence type="ECO:0000313" key="2">
    <source>
        <dbReference type="Proteomes" id="UP000636800"/>
    </source>
</evidence>
<dbReference type="GO" id="GO:0010228">
    <property type="term" value="P:vegetative to reproductive phase transition of meristem"/>
    <property type="evidence" value="ECO:0007669"/>
    <property type="project" value="TreeGrafter"/>
</dbReference>
<evidence type="ECO:0000313" key="1">
    <source>
        <dbReference type="EMBL" id="KAG0488688.1"/>
    </source>
</evidence>
<protein>
    <submittedName>
        <fullName evidence="1">Uncharacterized protein</fullName>
    </submittedName>
</protein>
<proteinExistence type="predicted"/>
<reference evidence="1 2" key="1">
    <citation type="journal article" date="2020" name="Nat. Food">
        <title>A phased Vanilla planifolia genome enables genetic improvement of flavour and production.</title>
        <authorList>
            <person name="Hasing T."/>
            <person name="Tang H."/>
            <person name="Brym M."/>
            <person name="Khazi F."/>
            <person name="Huang T."/>
            <person name="Chambers A.H."/>
        </authorList>
    </citation>
    <scope>NUCLEOTIDE SEQUENCE [LARGE SCALE GENOMIC DNA]</scope>
    <source>
        <tissue evidence="1">Leaf</tissue>
    </source>
</reference>